<dbReference type="AlphaFoldDB" id="A0A363UKL1"/>
<evidence type="ECO:0000313" key="2">
    <source>
        <dbReference type="Proteomes" id="UP000251800"/>
    </source>
</evidence>
<gene>
    <name evidence="1" type="ORF">DEH80_09055</name>
</gene>
<organism evidence="1 2">
    <name type="scientific">Abyssibacter profundi</name>
    <dbReference type="NCBI Taxonomy" id="2182787"/>
    <lineage>
        <taxon>Bacteria</taxon>
        <taxon>Pseudomonadati</taxon>
        <taxon>Pseudomonadota</taxon>
        <taxon>Gammaproteobacteria</taxon>
        <taxon>Chromatiales</taxon>
        <taxon>Oceanococcaceae</taxon>
        <taxon>Abyssibacter</taxon>
    </lineage>
</organism>
<comment type="caution">
    <text evidence="1">The sequence shown here is derived from an EMBL/GenBank/DDBJ whole genome shotgun (WGS) entry which is preliminary data.</text>
</comment>
<sequence>MHHQPQRRIRQALAVIVGLTFAGLAHADWLLMQRVTNSQGQVRPAYTWVGENRLRYDDGRMTLIADAHSGQLRVYDHETKTVDSRQLPRPMAPATADFVPEQSSRFRQWPVEHYVLRKRQLHIEVASSEHLPPLLIEQYKRMMHAVGAGADARVNALPGIPLIITVTDATTGALLNRREVLSVVQRTPHAATYRMPSGYRSLNAE</sequence>
<evidence type="ECO:0008006" key="3">
    <source>
        <dbReference type="Google" id="ProtNLM"/>
    </source>
</evidence>
<dbReference type="Proteomes" id="UP000251800">
    <property type="component" value="Unassembled WGS sequence"/>
</dbReference>
<dbReference type="OrthoDB" id="9805070at2"/>
<accession>A0A363UKL1</accession>
<reference evidence="1 2" key="1">
    <citation type="submission" date="2018-05" db="EMBL/GenBank/DDBJ databases">
        <title>Abyssibacter profundi OUC007T gen. nov., sp. nov, a marine bacterium isolated from seawater of the Mariana Trench.</title>
        <authorList>
            <person name="Zhou S."/>
        </authorList>
    </citation>
    <scope>NUCLEOTIDE SEQUENCE [LARGE SCALE GENOMIC DNA]</scope>
    <source>
        <strain evidence="1 2">OUC007</strain>
    </source>
</reference>
<keyword evidence="2" id="KW-1185">Reference proteome</keyword>
<proteinExistence type="predicted"/>
<protein>
    <recommendedName>
        <fullName evidence="3">DUF4412 domain-containing protein</fullName>
    </recommendedName>
</protein>
<dbReference type="RefSeq" id="WP_109720181.1">
    <property type="nucleotide sequence ID" value="NZ_QEQK01000007.1"/>
</dbReference>
<evidence type="ECO:0000313" key="1">
    <source>
        <dbReference type="EMBL" id="PWN55966.1"/>
    </source>
</evidence>
<name>A0A363UKL1_9GAMM</name>
<dbReference type="EMBL" id="QEQK01000007">
    <property type="protein sequence ID" value="PWN55966.1"/>
    <property type="molecule type" value="Genomic_DNA"/>
</dbReference>